<feature type="non-terminal residue" evidence="2">
    <location>
        <position position="41"/>
    </location>
</feature>
<dbReference type="EMBL" id="BEZZ01238800">
    <property type="protein sequence ID" value="GCC48018.1"/>
    <property type="molecule type" value="Genomic_DNA"/>
</dbReference>
<sequence>MSHPELGDTAAPTAAEPEPEAQAQAEAEPDAKLLHTKRLYR</sequence>
<accession>A0A401TZE2</accession>
<feature type="compositionally biased region" description="Low complexity" evidence="1">
    <location>
        <begin position="8"/>
        <end position="26"/>
    </location>
</feature>
<protein>
    <submittedName>
        <fullName evidence="2">Uncharacterized protein</fullName>
    </submittedName>
</protein>
<keyword evidence="3" id="KW-1185">Reference proteome</keyword>
<dbReference type="AlphaFoldDB" id="A0A401TZE2"/>
<dbReference type="Proteomes" id="UP000287033">
    <property type="component" value="Unassembled WGS sequence"/>
</dbReference>
<evidence type="ECO:0000313" key="3">
    <source>
        <dbReference type="Proteomes" id="UP000287033"/>
    </source>
</evidence>
<evidence type="ECO:0000313" key="2">
    <source>
        <dbReference type="EMBL" id="GCC48018.1"/>
    </source>
</evidence>
<proteinExistence type="predicted"/>
<evidence type="ECO:0000256" key="1">
    <source>
        <dbReference type="SAM" id="MobiDB-lite"/>
    </source>
</evidence>
<organism evidence="2 3">
    <name type="scientific">Chiloscyllium punctatum</name>
    <name type="common">Brownbanded bambooshark</name>
    <name type="synonym">Hemiscyllium punctatum</name>
    <dbReference type="NCBI Taxonomy" id="137246"/>
    <lineage>
        <taxon>Eukaryota</taxon>
        <taxon>Metazoa</taxon>
        <taxon>Chordata</taxon>
        <taxon>Craniata</taxon>
        <taxon>Vertebrata</taxon>
        <taxon>Chondrichthyes</taxon>
        <taxon>Elasmobranchii</taxon>
        <taxon>Galeomorphii</taxon>
        <taxon>Galeoidea</taxon>
        <taxon>Orectolobiformes</taxon>
        <taxon>Hemiscylliidae</taxon>
        <taxon>Chiloscyllium</taxon>
    </lineage>
</organism>
<reference evidence="2 3" key="1">
    <citation type="journal article" date="2018" name="Nat. Ecol. Evol.">
        <title>Shark genomes provide insights into elasmobranch evolution and the origin of vertebrates.</title>
        <authorList>
            <person name="Hara Y"/>
            <person name="Yamaguchi K"/>
            <person name="Onimaru K"/>
            <person name="Kadota M"/>
            <person name="Koyanagi M"/>
            <person name="Keeley SD"/>
            <person name="Tatsumi K"/>
            <person name="Tanaka K"/>
            <person name="Motone F"/>
            <person name="Kageyama Y"/>
            <person name="Nozu R"/>
            <person name="Adachi N"/>
            <person name="Nishimura O"/>
            <person name="Nakagawa R"/>
            <person name="Tanegashima C"/>
            <person name="Kiyatake I"/>
            <person name="Matsumoto R"/>
            <person name="Murakumo K"/>
            <person name="Nishida K"/>
            <person name="Terakita A"/>
            <person name="Kuratani S"/>
            <person name="Sato K"/>
            <person name="Hyodo S Kuraku.S."/>
        </authorList>
    </citation>
    <scope>NUCLEOTIDE SEQUENCE [LARGE SCALE GENOMIC DNA]</scope>
</reference>
<name>A0A401TZE2_CHIPU</name>
<gene>
    <name evidence="2" type="ORF">chiPu_0032520</name>
</gene>
<feature type="region of interest" description="Disordered" evidence="1">
    <location>
        <begin position="1"/>
        <end position="41"/>
    </location>
</feature>
<comment type="caution">
    <text evidence="2">The sequence shown here is derived from an EMBL/GenBank/DDBJ whole genome shotgun (WGS) entry which is preliminary data.</text>
</comment>